<name>A0A0L9TGP8_PHAAN</name>
<dbReference type="InterPro" id="IPR058570">
    <property type="entry name" value="HROB_OB"/>
</dbReference>
<protein>
    <recommendedName>
        <fullName evidence="1">Homologous recombination OB-fold protein OB-fold domain-containing protein</fullName>
    </recommendedName>
</protein>
<dbReference type="GO" id="GO:0000725">
    <property type="term" value="P:recombinational repair"/>
    <property type="evidence" value="ECO:0007669"/>
    <property type="project" value="InterPro"/>
</dbReference>
<dbReference type="OMA" id="HWINITV"/>
<dbReference type="InterPro" id="IPR028045">
    <property type="entry name" value="HROB"/>
</dbReference>
<dbReference type="Pfam" id="PF15072">
    <property type="entry name" value="HROB"/>
    <property type="match status" value="1"/>
</dbReference>
<gene>
    <name evidence="2" type="ORF">LR48_Vigan742s000100</name>
</gene>
<evidence type="ECO:0000259" key="1">
    <source>
        <dbReference type="Pfam" id="PF15072"/>
    </source>
</evidence>
<reference evidence="3" key="1">
    <citation type="journal article" date="2015" name="Proc. Natl. Acad. Sci. U.S.A.">
        <title>Genome sequencing of adzuki bean (Vigna angularis) provides insight into high starch and low fat accumulation and domestication.</title>
        <authorList>
            <person name="Yang K."/>
            <person name="Tian Z."/>
            <person name="Chen C."/>
            <person name="Luo L."/>
            <person name="Zhao B."/>
            <person name="Wang Z."/>
            <person name="Yu L."/>
            <person name="Li Y."/>
            <person name="Sun Y."/>
            <person name="Li W."/>
            <person name="Chen Y."/>
            <person name="Li Y."/>
            <person name="Zhang Y."/>
            <person name="Ai D."/>
            <person name="Zhao J."/>
            <person name="Shang C."/>
            <person name="Ma Y."/>
            <person name="Wu B."/>
            <person name="Wang M."/>
            <person name="Gao L."/>
            <person name="Sun D."/>
            <person name="Zhang P."/>
            <person name="Guo F."/>
            <person name="Wang W."/>
            <person name="Li Y."/>
            <person name="Wang J."/>
            <person name="Varshney R.K."/>
            <person name="Wang J."/>
            <person name="Ling H.Q."/>
            <person name="Wan P."/>
        </authorList>
    </citation>
    <scope>NUCLEOTIDE SEQUENCE</scope>
    <source>
        <strain evidence="3">cv. Jingnong 6</strain>
    </source>
</reference>
<dbReference type="Proteomes" id="UP000053144">
    <property type="component" value="Unassembled WGS sequence"/>
</dbReference>
<organism evidence="2 3">
    <name type="scientific">Phaseolus angularis</name>
    <name type="common">Azuki bean</name>
    <name type="synonym">Vigna angularis</name>
    <dbReference type="NCBI Taxonomy" id="3914"/>
    <lineage>
        <taxon>Eukaryota</taxon>
        <taxon>Viridiplantae</taxon>
        <taxon>Streptophyta</taxon>
        <taxon>Embryophyta</taxon>
        <taxon>Tracheophyta</taxon>
        <taxon>Spermatophyta</taxon>
        <taxon>Magnoliopsida</taxon>
        <taxon>eudicotyledons</taxon>
        <taxon>Gunneridae</taxon>
        <taxon>Pentapetalae</taxon>
        <taxon>rosids</taxon>
        <taxon>fabids</taxon>
        <taxon>Fabales</taxon>
        <taxon>Fabaceae</taxon>
        <taxon>Papilionoideae</taxon>
        <taxon>50 kb inversion clade</taxon>
        <taxon>NPAAA clade</taxon>
        <taxon>indigoferoid/millettioid clade</taxon>
        <taxon>Phaseoleae</taxon>
        <taxon>Vigna</taxon>
    </lineage>
</organism>
<sequence length="241" mass="27046">MDAWEDLVYDDDVLESFLKKCDASATLIPGPAGNIQAAFMNRTGTEQPKSTQEFARDVAYATYERDFNSNAWKWAQMFIEHHGLVKDGKFENVNSLQEAKSAEVLPLVVCILKECKPNGLGDMQLTLKDPTATMKASLHKKALEDPEIAENIAVGSVIILNLVHPFTAFRQNHYLNITHRSIVKVFPAEVSPPTIDLVKETPKPVIRLPMWAEKELNVDDILRKFVRPSDQPSTSNQADNK</sequence>
<dbReference type="Gramene" id="KOM29666">
    <property type="protein sequence ID" value="KOM29666"/>
    <property type="gene ID" value="LR48_Vigan742s000100"/>
</dbReference>
<proteinExistence type="predicted"/>
<evidence type="ECO:0000313" key="2">
    <source>
        <dbReference type="EMBL" id="KOM29666.1"/>
    </source>
</evidence>
<feature type="domain" description="Homologous recombination OB-fold protein OB-fold" evidence="1">
    <location>
        <begin position="106"/>
        <end position="189"/>
    </location>
</feature>
<dbReference type="AlphaFoldDB" id="A0A0L9TGP8"/>
<evidence type="ECO:0000313" key="3">
    <source>
        <dbReference type="Proteomes" id="UP000053144"/>
    </source>
</evidence>
<dbReference type="EMBL" id="KQ258516">
    <property type="protein sequence ID" value="KOM29666.1"/>
    <property type="molecule type" value="Genomic_DNA"/>
</dbReference>
<accession>A0A0L9TGP8</accession>
<dbReference type="PANTHER" id="PTHR14523">
    <property type="entry name" value="UNCHARACTERIZED PROTEIN C17ORF53 HOMOLOG"/>
    <property type="match status" value="1"/>
</dbReference>
<dbReference type="PANTHER" id="PTHR14523:SF1">
    <property type="entry name" value="HOMOLOGOUS RECOMBINATION OB-FOLD PROTEIN"/>
    <property type="match status" value="1"/>
</dbReference>